<dbReference type="Proteomes" id="UP000314294">
    <property type="component" value="Unassembled WGS sequence"/>
</dbReference>
<dbReference type="EMBL" id="SRLO01001214">
    <property type="protein sequence ID" value="TNN40153.1"/>
    <property type="molecule type" value="Genomic_DNA"/>
</dbReference>
<feature type="compositionally biased region" description="Low complexity" evidence="1">
    <location>
        <begin position="191"/>
        <end position="200"/>
    </location>
</feature>
<name>A0A4Z2FH96_9TELE</name>
<feature type="region of interest" description="Disordered" evidence="1">
    <location>
        <begin position="180"/>
        <end position="202"/>
    </location>
</feature>
<proteinExistence type="predicted"/>
<gene>
    <name evidence="2" type="ORF">EYF80_049686</name>
</gene>
<dbReference type="AlphaFoldDB" id="A0A4Z2FH96"/>
<reference evidence="2 3" key="1">
    <citation type="submission" date="2019-03" db="EMBL/GenBank/DDBJ databases">
        <title>First draft genome of Liparis tanakae, snailfish: a comprehensive survey of snailfish specific genes.</title>
        <authorList>
            <person name="Kim W."/>
            <person name="Song I."/>
            <person name="Jeong J.-H."/>
            <person name="Kim D."/>
            <person name="Kim S."/>
            <person name="Ryu S."/>
            <person name="Song J.Y."/>
            <person name="Lee S.K."/>
        </authorList>
    </citation>
    <scope>NUCLEOTIDE SEQUENCE [LARGE SCALE GENOMIC DNA]</scope>
    <source>
        <tissue evidence="2">Muscle</tissue>
    </source>
</reference>
<evidence type="ECO:0000313" key="3">
    <source>
        <dbReference type="Proteomes" id="UP000314294"/>
    </source>
</evidence>
<feature type="region of interest" description="Disordered" evidence="1">
    <location>
        <begin position="1"/>
        <end position="27"/>
    </location>
</feature>
<keyword evidence="3" id="KW-1185">Reference proteome</keyword>
<evidence type="ECO:0000313" key="2">
    <source>
        <dbReference type="EMBL" id="TNN40153.1"/>
    </source>
</evidence>
<protein>
    <submittedName>
        <fullName evidence="2">Uncharacterized protein</fullName>
    </submittedName>
</protein>
<sequence length="387" mass="40136">MRGKEDASWEDGPAPEDEEDGERGKEYVRIPLGSLQGRGPRIRVEVQALALQRHGALDADLGKSSLWQVVPRQPGSVLLGAGAAGGACLGISRHGPTTRRTHGHQGGRRRGGGLLVAAMAAGAARPPPSEARGGASMPGCVVSARSGLRGGFTRAPDDPPPVLCSDFTDSNGPLPIVTDTDGTGGTGVMESPAPATAGSAPPSPFPPVSVALLAPPPSSERVLSASARGPHSHQLVHVQEAGSGQDVLHRRRLVQLQHAFVEEVQQQAEGGRRDDVAVERDGAAAGVSPEDPRRVGVEHVEEGRAGGQNRLVSQEPGRAHHHGAVAQEAALALGAQSGQQLLGVLGELHRLEQSRHNVKRLRQTDDAHVNSGYVGGHVQSEAGVLVN</sequence>
<comment type="caution">
    <text evidence="2">The sequence shown here is derived from an EMBL/GenBank/DDBJ whole genome shotgun (WGS) entry which is preliminary data.</text>
</comment>
<accession>A0A4Z2FH96</accession>
<evidence type="ECO:0000256" key="1">
    <source>
        <dbReference type="SAM" id="MobiDB-lite"/>
    </source>
</evidence>
<organism evidence="2 3">
    <name type="scientific">Liparis tanakae</name>
    <name type="common">Tanaka's snailfish</name>
    <dbReference type="NCBI Taxonomy" id="230148"/>
    <lineage>
        <taxon>Eukaryota</taxon>
        <taxon>Metazoa</taxon>
        <taxon>Chordata</taxon>
        <taxon>Craniata</taxon>
        <taxon>Vertebrata</taxon>
        <taxon>Euteleostomi</taxon>
        <taxon>Actinopterygii</taxon>
        <taxon>Neopterygii</taxon>
        <taxon>Teleostei</taxon>
        <taxon>Neoteleostei</taxon>
        <taxon>Acanthomorphata</taxon>
        <taxon>Eupercaria</taxon>
        <taxon>Perciformes</taxon>
        <taxon>Cottioidei</taxon>
        <taxon>Cottales</taxon>
        <taxon>Liparidae</taxon>
        <taxon>Liparis</taxon>
    </lineage>
</organism>